<name>X1T875_9ZZZZ</name>
<evidence type="ECO:0000313" key="3">
    <source>
        <dbReference type="EMBL" id="GAI83765.1"/>
    </source>
</evidence>
<dbReference type="AlphaFoldDB" id="X1T875"/>
<dbReference type="SUPFAM" id="SSF51230">
    <property type="entry name" value="Single hybrid motif"/>
    <property type="match status" value="1"/>
</dbReference>
<keyword evidence="1" id="KW-0092">Biotin</keyword>
<evidence type="ECO:0000256" key="1">
    <source>
        <dbReference type="ARBA" id="ARBA00023267"/>
    </source>
</evidence>
<sequence length="65" mass="6919">PPMPGLVVSVEVDVGDRIESGKGLVVIEAMKMQNEMRSPRDGVIKEVLVKEGTSVNGGDILVTLE</sequence>
<dbReference type="Pfam" id="PF00364">
    <property type="entry name" value="Biotin_lipoyl"/>
    <property type="match status" value="1"/>
</dbReference>
<dbReference type="CDD" id="cd06850">
    <property type="entry name" value="biotinyl_domain"/>
    <property type="match status" value="1"/>
</dbReference>
<organism evidence="3">
    <name type="scientific">marine sediment metagenome</name>
    <dbReference type="NCBI Taxonomy" id="412755"/>
    <lineage>
        <taxon>unclassified sequences</taxon>
        <taxon>metagenomes</taxon>
        <taxon>ecological metagenomes</taxon>
    </lineage>
</organism>
<dbReference type="Gene3D" id="2.40.50.100">
    <property type="match status" value="1"/>
</dbReference>
<dbReference type="PANTHER" id="PTHR45266:SF3">
    <property type="entry name" value="OXALOACETATE DECARBOXYLASE ALPHA CHAIN"/>
    <property type="match status" value="1"/>
</dbReference>
<feature type="domain" description="Lipoyl-binding" evidence="2">
    <location>
        <begin position="1"/>
        <end position="65"/>
    </location>
</feature>
<dbReference type="InterPro" id="IPR000089">
    <property type="entry name" value="Biotin_lipoyl"/>
</dbReference>
<dbReference type="InterPro" id="IPR050709">
    <property type="entry name" value="Biotin_Carboxyl_Carrier/Decarb"/>
</dbReference>
<dbReference type="PANTHER" id="PTHR45266">
    <property type="entry name" value="OXALOACETATE DECARBOXYLASE ALPHA CHAIN"/>
    <property type="match status" value="1"/>
</dbReference>
<dbReference type="FunFam" id="2.40.50.100:FF:000003">
    <property type="entry name" value="Acetyl-CoA carboxylase biotin carboxyl carrier protein"/>
    <property type="match status" value="1"/>
</dbReference>
<gene>
    <name evidence="3" type="ORF">S12H4_25015</name>
</gene>
<feature type="non-terminal residue" evidence="3">
    <location>
        <position position="1"/>
    </location>
</feature>
<reference evidence="3" key="1">
    <citation type="journal article" date="2014" name="Front. Microbiol.">
        <title>High frequency of phylogenetically diverse reductive dehalogenase-homologous genes in deep subseafloor sedimentary metagenomes.</title>
        <authorList>
            <person name="Kawai M."/>
            <person name="Futagami T."/>
            <person name="Toyoda A."/>
            <person name="Takaki Y."/>
            <person name="Nishi S."/>
            <person name="Hori S."/>
            <person name="Arai W."/>
            <person name="Tsubouchi T."/>
            <person name="Morono Y."/>
            <person name="Uchiyama I."/>
            <person name="Ito T."/>
            <person name="Fujiyama A."/>
            <person name="Inagaki F."/>
            <person name="Takami H."/>
        </authorList>
    </citation>
    <scope>NUCLEOTIDE SEQUENCE</scope>
    <source>
        <strain evidence="3">Expedition CK06-06</strain>
    </source>
</reference>
<dbReference type="PROSITE" id="PS50968">
    <property type="entry name" value="BIOTINYL_LIPOYL"/>
    <property type="match status" value="1"/>
</dbReference>
<protein>
    <recommendedName>
        <fullName evidence="2">Lipoyl-binding domain-containing protein</fullName>
    </recommendedName>
</protein>
<evidence type="ECO:0000259" key="2">
    <source>
        <dbReference type="PROSITE" id="PS50968"/>
    </source>
</evidence>
<comment type="caution">
    <text evidence="3">The sequence shown here is derived from an EMBL/GenBank/DDBJ whole genome shotgun (WGS) entry which is preliminary data.</text>
</comment>
<proteinExistence type="predicted"/>
<dbReference type="InterPro" id="IPR011053">
    <property type="entry name" value="Single_hybrid_motif"/>
</dbReference>
<accession>X1T875</accession>
<dbReference type="EMBL" id="BARW01013806">
    <property type="protein sequence ID" value="GAI83765.1"/>
    <property type="molecule type" value="Genomic_DNA"/>
</dbReference>